<dbReference type="InterPro" id="IPR029316">
    <property type="entry name" value="RFXAP_RFXANK-bd"/>
</dbReference>
<feature type="compositionally biased region" description="Polar residues" evidence="1">
    <location>
        <begin position="151"/>
        <end position="167"/>
    </location>
</feature>
<keyword evidence="3" id="KW-1185">Reference proteome</keyword>
<dbReference type="GeneID" id="117362855"/>
<dbReference type="Pfam" id="PF15289">
    <property type="entry name" value="RFXA_RFXANK_bdg"/>
    <property type="match status" value="1"/>
</dbReference>
<dbReference type="FunCoup" id="A0A6P8RJ19">
    <property type="interactions" value="1272"/>
</dbReference>
<dbReference type="PANTHER" id="PTHR15110:SF2">
    <property type="entry name" value="REGULATORY FACTOR X-ASSOCIATED PROTEIN"/>
    <property type="match status" value="1"/>
</dbReference>
<dbReference type="PANTHER" id="PTHR15110">
    <property type="entry name" value="REGULATORY FACTOR X-ASSOCIATED PROTEIN"/>
    <property type="match status" value="1"/>
</dbReference>
<evidence type="ECO:0000313" key="3">
    <source>
        <dbReference type="Proteomes" id="UP000515159"/>
    </source>
</evidence>
<feature type="region of interest" description="Disordered" evidence="1">
    <location>
        <begin position="1"/>
        <end position="25"/>
    </location>
</feature>
<dbReference type="Proteomes" id="UP000515159">
    <property type="component" value="Chromosome 6"/>
</dbReference>
<reference evidence="4" key="1">
    <citation type="submission" date="2025-08" db="UniProtKB">
        <authorList>
            <consortium name="RefSeq"/>
        </authorList>
    </citation>
    <scope>IDENTIFICATION</scope>
</reference>
<evidence type="ECO:0000313" key="4">
    <source>
        <dbReference type="RefSeq" id="XP_033805808.1"/>
    </source>
</evidence>
<dbReference type="AlphaFoldDB" id="A0A6P8RJ19"/>
<dbReference type="GO" id="GO:0005634">
    <property type="term" value="C:nucleus"/>
    <property type="evidence" value="ECO:0007669"/>
    <property type="project" value="TreeGrafter"/>
</dbReference>
<dbReference type="InterPro" id="IPR038308">
    <property type="entry name" value="RFXAP_C_sf"/>
</dbReference>
<protein>
    <submittedName>
        <fullName evidence="4">Regulatory factor X-associated protein</fullName>
    </submittedName>
</protein>
<dbReference type="OrthoDB" id="10065946at2759"/>
<gene>
    <name evidence="4" type="primary">RFXAP</name>
</gene>
<dbReference type="InParanoid" id="A0A6P8RJ19"/>
<feature type="domain" description="Regulatory factor X-associated protein RFXANK-binding" evidence="2">
    <location>
        <begin position="95"/>
        <end position="214"/>
    </location>
</feature>
<organism evidence="3 4">
    <name type="scientific">Geotrypetes seraphini</name>
    <name type="common">Gaboon caecilian</name>
    <name type="synonym">Caecilia seraphini</name>
    <dbReference type="NCBI Taxonomy" id="260995"/>
    <lineage>
        <taxon>Eukaryota</taxon>
        <taxon>Metazoa</taxon>
        <taxon>Chordata</taxon>
        <taxon>Craniata</taxon>
        <taxon>Vertebrata</taxon>
        <taxon>Euteleostomi</taxon>
        <taxon>Amphibia</taxon>
        <taxon>Gymnophiona</taxon>
        <taxon>Geotrypetes</taxon>
    </lineage>
</organism>
<name>A0A6P8RJ19_GEOSA</name>
<dbReference type="RefSeq" id="XP_033805808.1">
    <property type="nucleotide sequence ID" value="XM_033949917.1"/>
</dbReference>
<feature type="compositionally biased region" description="Gly residues" evidence="1">
    <location>
        <begin position="74"/>
        <end position="91"/>
    </location>
</feature>
<dbReference type="GO" id="GO:0006357">
    <property type="term" value="P:regulation of transcription by RNA polymerase II"/>
    <property type="evidence" value="ECO:0007669"/>
    <property type="project" value="TreeGrafter"/>
</dbReference>
<feature type="region of interest" description="Disordered" evidence="1">
    <location>
        <begin position="44"/>
        <end position="172"/>
    </location>
</feature>
<sequence length="221" mass="23597">MQPCEEELEEEAAVNVGQRLDQMSPAVEEEAGVGVVYSLLQAGPEDEAELLDTSDPLDSTASPEELDEEENSGDSGGGGGAGSGVGGGGSGNSRTCTYEGCRETGGGGAQSAKQRKPWMCKKHRNKVYKDKYKRKKSDQATAGSARGATDCTESAVSSVTKQRTSSVGDRPARPSLLEQVLNQKRLSLLRSPDVVQFLKTQQQLLSQQAFEQRRPFPEASV</sequence>
<feature type="compositionally biased region" description="Basic residues" evidence="1">
    <location>
        <begin position="113"/>
        <end position="136"/>
    </location>
</feature>
<proteinExistence type="predicted"/>
<evidence type="ECO:0000256" key="1">
    <source>
        <dbReference type="SAM" id="MobiDB-lite"/>
    </source>
</evidence>
<feature type="compositionally biased region" description="Acidic residues" evidence="1">
    <location>
        <begin position="1"/>
        <end position="12"/>
    </location>
</feature>
<evidence type="ECO:0000259" key="2">
    <source>
        <dbReference type="Pfam" id="PF15289"/>
    </source>
</evidence>
<accession>A0A6P8RJ19</accession>
<dbReference type="Gene3D" id="6.10.290.30">
    <property type="entry name" value="Regulatory factor X-associated C-terminal binding domain"/>
    <property type="match status" value="1"/>
</dbReference>
<dbReference type="CTD" id="5994"/>
<dbReference type="KEGG" id="gsh:117362855"/>